<dbReference type="AlphaFoldDB" id="A0AAW1TZN7"/>
<comment type="caution">
    <text evidence="1">The sequence shown here is derived from an EMBL/GenBank/DDBJ whole genome shotgun (WGS) entry which is preliminary data.</text>
</comment>
<dbReference type="EMBL" id="JARQZJ010000031">
    <property type="protein sequence ID" value="KAK9873888.1"/>
    <property type="molecule type" value="Genomic_DNA"/>
</dbReference>
<reference evidence="1 2" key="1">
    <citation type="submission" date="2023-03" db="EMBL/GenBank/DDBJ databases">
        <title>Genome insight into feeding habits of ladybird beetles.</title>
        <authorList>
            <person name="Li H.-S."/>
            <person name="Huang Y.-H."/>
            <person name="Pang H."/>
        </authorList>
    </citation>
    <scope>NUCLEOTIDE SEQUENCE [LARGE SCALE GENOMIC DNA]</scope>
    <source>
        <strain evidence="1">SYSU_2023b</strain>
        <tissue evidence="1">Whole body</tissue>
    </source>
</reference>
<evidence type="ECO:0000313" key="2">
    <source>
        <dbReference type="Proteomes" id="UP001431783"/>
    </source>
</evidence>
<accession>A0AAW1TZN7</accession>
<name>A0AAW1TZN7_9CUCU</name>
<evidence type="ECO:0000313" key="1">
    <source>
        <dbReference type="EMBL" id="KAK9873888.1"/>
    </source>
</evidence>
<keyword evidence="2" id="KW-1185">Reference proteome</keyword>
<protein>
    <submittedName>
        <fullName evidence="1">Uncharacterized protein</fullName>
    </submittedName>
</protein>
<gene>
    <name evidence="1" type="ORF">WA026_002241</name>
</gene>
<dbReference type="Proteomes" id="UP001431783">
    <property type="component" value="Unassembled WGS sequence"/>
</dbReference>
<proteinExistence type="predicted"/>
<sequence length="98" mass="10811">MCCGSILLKPLSESYLLNMINSMKSNSAMGYDDMSTSSVKLVLQDIVGSLEQLIKVGTIIWDLPENSRTCYDDTCFRDKNACSIENYSQISILVGISS</sequence>
<organism evidence="1 2">
    <name type="scientific">Henosepilachna vigintioctopunctata</name>
    <dbReference type="NCBI Taxonomy" id="420089"/>
    <lineage>
        <taxon>Eukaryota</taxon>
        <taxon>Metazoa</taxon>
        <taxon>Ecdysozoa</taxon>
        <taxon>Arthropoda</taxon>
        <taxon>Hexapoda</taxon>
        <taxon>Insecta</taxon>
        <taxon>Pterygota</taxon>
        <taxon>Neoptera</taxon>
        <taxon>Endopterygota</taxon>
        <taxon>Coleoptera</taxon>
        <taxon>Polyphaga</taxon>
        <taxon>Cucujiformia</taxon>
        <taxon>Coccinelloidea</taxon>
        <taxon>Coccinellidae</taxon>
        <taxon>Epilachninae</taxon>
        <taxon>Epilachnini</taxon>
        <taxon>Henosepilachna</taxon>
    </lineage>
</organism>